<keyword evidence="2" id="KW-0238">DNA-binding</keyword>
<dbReference type="GO" id="GO:0043565">
    <property type="term" value="F:sequence-specific DNA binding"/>
    <property type="evidence" value="ECO:0007669"/>
    <property type="project" value="InterPro"/>
</dbReference>
<dbReference type="InterPro" id="IPR003313">
    <property type="entry name" value="AraC-bd"/>
</dbReference>
<dbReference type="PANTHER" id="PTHR46796">
    <property type="entry name" value="HTH-TYPE TRANSCRIPTIONAL ACTIVATOR RHAS-RELATED"/>
    <property type="match status" value="1"/>
</dbReference>
<dbReference type="InterPro" id="IPR050204">
    <property type="entry name" value="AraC_XylS_family_regulators"/>
</dbReference>
<accession>A0A975CMD2</accession>
<dbReference type="Pfam" id="PF12833">
    <property type="entry name" value="HTH_18"/>
    <property type="match status" value="1"/>
</dbReference>
<sequence length="281" mass="30480">MSAAAPLHHSTVLASPWPGLYGTVLDSARHFGRHWHATFGLGVMEGGAQRSASGRGPVEARAGDVITTNPGEVHDGRPMGDAGRRWRMVYIEPALLAELAELPRAQALEIARPVIQDTALRRATLLLLERLAQWGRAPAVDLMARLACEEALTHTTALLLRRHGTQPLPQDSQAPADLSRARARLADAGSDVPTLSELAASAGLSRFQLVRRFTRVYGVPPHAWLLLQRAERARGLIGRGLPLADAAAACGFADQSHMTRLFTRQFGFTPGAWQRAARRVQ</sequence>
<dbReference type="SUPFAM" id="SSF46689">
    <property type="entry name" value="Homeodomain-like"/>
    <property type="match status" value="2"/>
</dbReference>
<keyword evidence="3" id="KW-0804">Transcription</keyword>
<keyword evidence="1" id="KW-0805">Transcription regulation</keyword>
<evidence type="ECO:0000256" key="1">
    <source>
        <dbReference type="ARBA" id="ARBA00023015"/>
    </source>
</evidence>
<evidence type="ECO:0000313" key="6">
    <source>
        <dbReference type="Proteomes" id="UP000663903"/>
    </source>
</evidence>
<protein>
    <submittedName>
        <fullName evidence="5">AraC family transcriptional regulator</fullName>
    </submittedName>
</protein>
<dbReference type="GO" id="GO:0003700">
    <property type="term" value="F:DNA-binding transcription factor activity"/>
    <property type="evidence" value="ECO:0007669"/>
    <property type="project" value="InterPro"/>
</dbReference>
<dbReference type="KEGG" id="otd:J1M35_04310"/>
<dbReference type="RefSeq" id="WP_208010037.1">
    <property type="nucleotide sequence ID" value="NZ_CP071796.1"/>
</dbReference>
<dbReference type="InterPro" id="IPR009057">
    <property type="entry name" value="Homeodomain-like_sf"/>
</dbReference>
<dbReference type="Proteomes" id="UP000663903">
    <property type="component" value="Chromosome"/>
</dbReference>
<dbReference type="Pfam" id="PF02311">
    <property type="entry name" value="AraC_binding"/>
    <property type="match status" value="1"/>
</dbReference>
<dbReference type="AlphaFoldDB" id="A0A975CMD2"/>
<evidence type="ECO:0000256" key="3">
    <source>
        <dbReference type="ARBA" id="ARBA00023163"/>
    </source>
</evidence>
<dbReference type="InterPro" id="IPR037923">
    <property type="entry name" value="HTH-like"/>
</dbReference>
<evidence type="ECO:0000256" key="2">
    <source>
        <dbReference type="ARBA" id="ARBA00023125"/>
    </source>
</evidence>
<evidence type="ECO:0000313" key="5">
    <source>
        <dbReference type="EMBL" id="QTD46138.1"/>
    </source>
</evidence>
<evidence type="ECO:0000259" key="4">
    <source>
        <dbReference type="PROSITE" id="PS01124"/>
    </source>
</evidence>
<dbReference type="InterPro" id="IPR018060">
    <property type="entry name" value="HTH_AraC"/>
</dbReference>
<feature type="domain" description="HTH araC/xylS-type" evidence="4">
    <location>
        <begin position="179"/>
        <end position="276"/>
    </location>
</feature>
<organism evidence="5 6">
    <name type="scientific">Ottowia testudinis</name>
    <dbReference type="NCBI Taxonomy" id="2816950"/>
    <lineage>
        <taxon>Bacteria</taxon>
        <taxon>Pseudomonadati</taxon>
        <taxon>Pseudomonadota</taxon>
        <taxon>Betaproteobacteria</taxon>
        <taxon>Burkholderiales</taxon>
        <taxon>Comamonadaceae</taxon>
        <taxon>Ottowia</taxon>
    </lineage>
</organism>
<dbReference type="PANTHER" id="PTHR46796:SF2">
    <property type="entry name" value="TRANSCRIPTIONAL REGULATORY PROTEIN"/>
    <property type="match status" value="1"/>
</dbReference>
<proteinExistence type="predicted"/>
<reference evidence="5" key="1">
    <citation type="submission" date="2021-03" db="EMBL/GenBank/DDBJ databases">
        <title>Ottowia sp. 27C isolated from the cloaca of a Giant Asian pond turtle (Heosemys grandis).</title>
        <authorList>
            <person name="Spergser J."/>
            <person name="Busse H.-J."/>
        </authorList>
    </citation>
    <scope>NUCLEOTIDE SEQUENCE</scope>
    <source>
        <strain evidence="5">27C</strain>
    </source>
</reference>
<keyword evidence="6" id="KW-1185">Reference proteome</keyword>
<dbReference type="PROSITE" id="PS01124">
    <property type="entry name" value="HTH_ARAC_FAMILY_2"/>
    <property type="match status" value="1"/>
</dbReference>
<dbReference type="Gene3D" id="1.10.10.60">
    <property type="entry name" value="Homeodomain-like"/>
    <property type="match status" value="2"/>
</dbReference>
<gene>
    <name evidence="5" type="ORF">J1M35_04310</name>
</gene>
<dbReference type="SMART" id="SM00342">
    <property type="entry name" value="HTH_ARAC"/>
    <property type="match status" value="1"/>
</dbReference>
<name>A0A975CMD2_9BURK</name>
<dbReference type="SUPFAM" id="SSF51215">
    <property type="entry name" value="Regulatory protein AraC"/>
    <property type="match status" value="1"/>
</dbReference>
<dbReference type="EMBL" id="CP071796">
    <property type="protein sequence ID" value="QTD46138.1"/>
    <property type="molecule type" value="Genomic_DNA"/>
</dbReference>